<keyword evidence="2" id="KW-1185">Reference proteome</keyword>
<proteinExistence type="predicted"/>
<dbReference type="Proteomes" id="UP000294530">
    <property type="component" value="Unassembled WGS sequence"/>
</dbReference>
<reference evidence="1 2" key="1">
    <citation type="journal article" date="2021" name="Genome Biol.">
        <title>AFLAP: assembly-free linkage analysis pipeline using k-mers from genome sequencing data.</title>
        <authorList>
            <person name="Fletcher K."/>
            <person name="Zhang L."/>
            <person name="Gil J."/>
            <person name="Han R."/>
            <person name="Cavanaugh K."/>
            <person name="Michelmore R."/>
        </authorList>
    </citation>
    <scope>NUCLEOTIDE SEQUENCE [LARGE SCALE GENOMIC DNA]</scope>
    <source>
        <strain evidence="1 2">SF5</strain>
    </source>
</reference>
<protein>
    <submittedName>
        <fullName evidence="1">Uncharacterized protein</fullName>
    </submittedName>
</protein>
<sequence>MANESFQAFVESQSSADLMYISLCREPIEIPWSESPQALLKSDSQHSLFELSTATTDVPVLVIDSSKSSTVLNAGDESRDSNEGFAATVLLLSCINEESSLEAEVSGSEK</sequence>
<gene>
    <name evidence="1" type="ORF">CCR75_006891</name>
</gene>
<accession>A0A976FFB5</accession>
<dbReference type="AlphaFoldDB" id="A0A976FFB5"/>
<evidence type="ECO:0000313" key="2">
    <source>
        <dbReference type="Proteomes" id="UP000294530"/>
    </source>
</evidence>
<dbReference type="KEGG" id="blac:94350627"/>
<name>A0A976FFB5_BRELC</name>
<dbReference type="EMBL" id="SHOA02000013">
    <property type="protein sequence ID" value="TDH65695.1"/>
    <property type="molecule type" value="Genomic_DNA"/>
</dbReference>
<evidence type="ECO:0000313" key="1">
    <source>
        <dbReference type="EMBL" id="TDH65695.1"/>
    </source>
</evidence>
<comment type="caution">
    <text evidence="1">The sequence shown here is derived from an EMBL/GenBank/DDBJ whole genome shotgun (WGS) entry which is preliminary data.</text>
</comment>
<dbReference type="RefSeq" id="XP_067815194.1">
    <property type="nucleotide sequence ID" value="XM_067964956.1"/>
</dbReference>
<dbReference type="GeneID" id="94350627"/>
<organism evidence="1 2">
    <name type="scientific">Bremia lactucae</name>
    <name type="common">Lettuce downy mildew</name>
    <dbReference type="NCBI Taxonomy" id="4779"/>
    <lineage>
        <taxon>Eukaryota</taxon>
        <taxon>Sar</taxon>
        <taxon>Stramenopiles</taxon>
        <taxon>Oomycota</taxon>
        <taxon>Peronosporomycetes</taxon>
        <taxon>Peronosporales</taxon>
        <taxon>Peronosporaceae</taxon>
        <taxon>Bremia</taxon>
    </lineage>
</organism>